<evidence type="ECO:0000313" key="9">
    <source>
        <dbReference type="EMBL" id="MFC0200857.1"/>
    </source>
</evidence>
<dbReference type="EMBL" id="JBHLWQ010000104">
    <property type="protein sequence ID" value="MFC0200857.1"/>
    <property type="molecule type" value="Genomic_DNA"/>
</dbReference>
<proteinExistence type="inferred from homology"/>
<feature type="domain" description="L,D-TPase catalytic" evidence="8">
    <location>
        <begin position="1"/>
        <end position="159"/>
    </location>
</feature>
<name>A0ABV6CKC2_9RHOB</name>
<dbReference type="CDD" id="cd16913">
    <property type="entry name" value="YkuD_like"/>
    <property type="match status" value="1"/>
</dbReference>
<comment type="similarity">
    <text evidence="2">Belongs to the YkuD family.</text>
</comment>
<dbReference type="RefSeq" id="WP_265506771.1">
    <property type="nucleotide sequence ID" value="NZ_JAOTBE010000017.1"/>
</dbReference>
<keyword evidence="3" id="KW-0808">Transferase</keyword>
<dbReference type="PROSITE" id="PS52029">
    <property type="entry name" value="LD_TPASE"/>
    <property type="match status" value="1"/>
</dbReference>
<comment type="pathway">
    <text evidence="1 7">Cell wall biogenesis; peptidoglycan biosynthesis.</text>
</comment>
<dbReference type="Pfam" id="PF03734">
    <property type="entry name" value="YkuD"/>
    <property type="match status" value="1"/>
</dbReference>
<gene>
    <name evidence="9" type="ORF">ACFFIZ_11180</name>
</gene>
<evidence type="ECO:0000256" key="5">
    <source>
        <dbReference type="ARBA" id="ARBA00022984"/>
    </source>
</evidence>
<dbReference type="InterPro" id="IPR005490">
    <property type="entry name" value="LD_TPept_cat_dom"/>
</dbReference>
<comment type="caution">
    <text evidence="9">The sequence shown here is derived from an EMBL/GenBank/DDBJ whole genome shotgun (WGS) entry which is preliminary data.</text>
</comment>
<sequence length="162" mass="18263">MVLTPQGLRFRGHLFPCSIGKSRVTAAKREGDGATPAGVHRITGLWFRPDRLARPTPWARAIGPGDLWCDDPAHPAYNHHARTPLAASHERLRRPDPLYDLIITTDWNWPRAVPGRGSAIFLHQWRRPRFGTEGCIAFARPHLLWIARRARPGTRLIVPAPT</sequence>
<keyword evidence="6 7" id="KW-0961">Cell wall biogenesis/degradation</keyword>
<keyword evidence="5 7" id="KW-0573">Peptidoglycan synthesis</keyword>
<evidence type="ECO:0000256" key="3">
    <source>
        <dbReference type="ARBA" id="ARBA00022679"/>
    </source>
</evidence>
<dbReference type="SUPFAM" id="SSF141523">
    <property type="entry name" value="L,D-transpeptidase catalytic domain-like"/>
    <property type="match status" value="1"/>
</dbReference>
<evidence type="ECO:0000256" key="2">
    <source>
        <dbReference type="ARBA" id="ARBA00005992"/>
    </source>
</evidence>
<evidence type="ECO:0000256" key="6">
    <source>
        <dbReference type="ARBA" id="ARBA00023316"/>
    </source>
</evidence>
<dbReference type="Proteomes" id="UP001589795">
    <property type="component" value="Unassembled WGS sequence"/>
</dbReference>
<protein>
    <submittedName>
        <fullName evidence="9">L,D-transpeptidase</fullName>
    </submittedName>
</protein>
<evidence type="ECO:0000313" key="10">
    <source>
        <dbReference type="Proteomes" id="UP001589795"/>
    </source>
</evidence>
<evidence type="ECO:0000256" key="4">
    <source>
        <dbReference type="ARBA" id="ARBA00022960"/>
    </source>
</evidence>
<keyword evidence="4 7" id="KW-0133">Cell shape</keyword>
<evidence type="ECO:0000256" key="7">
    <source>
        <dbReference type="PROSITE-ProRule" id="PRU01373"/>
    </source>
</evidence>
<accession>A0ABV6CKC2</accession>
<feature type="active site" description="Proton donor/acceptor" evidence="7">
    <location>
        <position position="123"/>
    </location>
</feature>
<dbReference type="PANTHER" id="PTHR38589">
    <property type="entry name" value="BLR0621 PROTEIN"/>
    <property type="match status" value="1"/>
</dbReference>
<dbReference type="PANTHER" id="PTHR38589:SF1">
    <property type="entry name" value="BLR0621 PROTEIN"/>
    <property type="match status" value="1"/>
</dbReference>
<dbReference type="InterPro" id="IPR038063">
    <property type="entry name" value="Transpep_catalytic_dom"/>
</dbReference>
<feature type="active site" description="Nucleophile" evidence="7">
    <location>
        <position position="135"/>
    </location>
</feature>
<reference evidence="9 10" key="1">
    <citation type="submission" date="2024-09" db="EMBL/GenBank/DDBJ databases">
        <authorList>
            <person name="Sun Q."/>
            <person name="Mori K."/>
        </authorList>
    </citation>
    <scope>NUCLEOTIDE SEQUENCE [LARGE SCALE GENOMIC DNA]</scope>
    <source>
        <strain evidence="9 10">CCM 7904</strain>
    </source>
</reference>
<evidence type="ECO:0000256" key="1">
    <source>
        <dbReference type="ARBA" id="ARBA00004752"/>
    </source>
</evidence>
<keyword evidence="10" id="KW-1185">Reference proteome</keyword>
<evidence type="ECO:0000259" key="8">
    <source>
        <dbReference type="PROSITE" id="PS52029"/>
    </source>
</evidence>
<organism evidence="9 10">
    <name type="scientific">Paracoccus rhizosphaerae</name>
    <dbReference type="NCBI Taxonomy" id="1133347"/>
    <lineage>
        <taxon>Bacteria</taxon>
        <taxon>Pseudomonadati</taxon>
        <taxon>Pseudomonadota</taxon>
        <taxon>Alphaproteobacteria</taxon>
        <taxon>Rhodobacterales</taxon>
        <taxon>Paracoccaceae</taxon>
        <taxon>Paracoccus</taxon>
    </lineage>
</organism>